<dbReference type="RefSeq" id="XP_026284877.1">
    <property type="nucleotide sequence ID" value="XM_026429092.2"/>
</dbReference>
<accession>A0A6J1SVH3</accession>
<feature type="signal peptide" evidence="1">
    <location>
        <begin position="1"/>
        <end position="21"/>
    </location>
</feature>
<protein>
    <submittedName>
        <fullName evidence="3 4">Uncharacterized protein LOC113210902 isoform X1</fullName>
    </submittedName>
</protein>
<gene>
    <name evidence="3 4" type="primary">LOC113210902</name>
</gene>
<evidence type="ECO:0000313" key="4">
    <source>
        <dbReference type="RefSeq" id="XP_052125145.1"/>
    </source>
</evidence>
<organism evidence="2 3">
    <name type="scientific">Frankliniella occidentalis</name>
    <name type="common">Western flower thrips</name>
    <name type="synonym">Euthrips occidentalis</name>
    <dbReference type="NCBI Taxonomy" id="133901"/>
    <lineage>
        <taxon>Eukaryota</taxon>
        <taxon>Metazoa</taxon>
        <taxon>Ecdysozoa</taxon>
        <taxon>Arthropoda</taxon>
        <taxon>Hexapoda</taxon>
        <taxon>Insecta</taxon>
        <taxon>Pterygota</taxon>
        <taxon>Neoptera</taxon>
        <taxon>Paraneoptera</taxon>
        <taxon>Thysanoptera</taxon>
        <taxon>Terebrantia</taxon>
        <taxon>Thripoidea</taxon>
        <taxon>Thripidae</taxon>
        <taxon>Frankliniella</taxon>
    </lineage>
</organism>
<name>A0A6J1SVH3_FRAOC</name>
<dbReference type="RefSeq" id="XP_052125145.1">
    <property type="nucleotide sequence ID" value="XM_052269185.1"/>
</dbReference>
<dbReference type="Proteomes" id="UP000504606">
    <property type="component" value="Unplaced"/>
</dbReference>
<keyword evidence="2" id="KW-1185">Reference proteome</keyword>
<evidence type="ECO:0000256" key="1">
    <source>
        <dbReference type="SAM" id="SignalP"/>
    </source>
</evidence>
<dbReference type="GeneID" id="113210902"/>
<proteinExistence type="predicted"/>
<reference evidence="3 4" key="1">
    <citation type="submission" date="2025-04" db="UniProtKB">
        <authorList>
            <consortium name="RefSeq"/>
        </authorList>
    </citation>
    <scope>IDENTIFICATION</scope>
    <source>
        <tissue evidence="3 4">Whole organism</tissue>
    </source>
</reference>
<sequence>MNAKIILVAVAAICCFQGIAAASVARPLPWAEQQQMFELDLDQFDLDNLDVDAVLDNLVMTLEKMSAQAFEVSNSNHKLGAPRNIFTCITALTSVFKEAKEVKQLVDEFSKIKKDLNDAKEACKTPTAPETTDDCNEKATKAYEVAHAAAKGKILPTVIKSLTTLFSLKACLSIV</sequence>
<feature type="chain" id="PRO_5044639500" evidence="1">
    <location>
        <begin position="22"/>
        <end position="175"/>
    </location>
</feature>
<keyword evidence="1" id="KW-0732">Signal</keyword>
<evidence type="ECO:0000313" key="3">
    <source>
        <dbReference type="RefSeq" id="XP_026284877.1"/>
    </source>
</evidence>
<evidence type="ECO:0000313" key="2">
    <source>
        <dbReference type="Proteomes" id="UP000504606"/>
    </source>
</evidence>
<dbReference type="AlphaFoldDB" id="A0A6J1SVH3"/>
<dbReference type="OrthoDB" id="10583547at2759"/>
<dbReference type="KEGG" id="foc:113210902"/>